<keyword evidence="2 5" id="KW-0812">Transmembrane</keyword>
<dbReference type="GO" id="GO:0000007">
    <property type="term" value="F:low-affinity zinc ion transmembrane transporter activity"/>
    <property type="evidence" value="ECO:0007669"/>
    <property type="project" value="TreeGrafter"/>
</dbReference>
<protein>
    <submittedName>
        <fullName evidence="7">Zinc-regulated transporter 2</fullName>
    </submittedName>
</protein>
<dbReference type="GO" id="GO:0005886">
    <property type="term" value="C:plasma membrane"/>
    <property type="evidence" value="ECO:0007669"/>
    <property type="project" value="TreeGrafter"/>
</dbReference>
<feature type="transmembrane region" description="Helical" evidence="5">
    <location>
        <begin position="65"/>
        <end position="86"/>
    </location>
</feature>
<name>A0A0W0CGT7_CANGB</name>
<dbReference type="PANTHER" id="PTHR11040:SF69">
    <property type="entry name" value="ZINC-REGULATED TRANSPORTER 2"/>
    <property type="match status" value="1"/>
</dbReference>
<keyword evidence="3 5" id="KW-1133">Transmembrane helix</keyword>
<dbReference type="OrthoDB" id="448280at2759"/>
<evidence type="ECO:0000256" key="5">
    <source>
        <dbReference type="SAM" id="Phobius"/>
    </source>
</evidence>
<feature type="transmembrane region" description="Helical" evidence="5">
    <location>
        <begin position="338"/>
        <end position="358"/>
    </location>
</feature>
<evidence type="ECO:0000313" key="6">
    <source>
        <dbReference type="EMBL" id="KTA95112.1"/>
    </source>
</evidence>
<evidence type="ECO:0000313" key="8">
    <source>
        <dbReference type="Proteomes" id="UP000054886"/>
    </source>
</evidence>
<feature type="transmembrane region" description="Helical" evidence="5">
    <location>
        <begin position="34"/>
        <end position="53"/>
    </location>
</feature>
<dbReference type="AlphaFoldDB" id="A0A0W0CGT7"/>
<sequence>MDIVQLLFKRDDDDGPPPACAVDNDFNGHTNLRILSVFMVLISSAIGVYFPLLASRYSFINLPSWVFFIAKFFGSGVIVATAFIHLLEPASDSLGNPCLGGTFANYPWAFGICLMALFALFLIEIVSHHYVGKTMGGGHNHSHNMPTTFGQTHMHGVEDDMVDEDGSSSTHSHSHVAMDDKYGDVVKNNNYNYDDGSDDIESQKRPAFNVAQQKVRNDSNENDSLVGHVHNTTVDPLEHMPGHNHFSHDEVHQDITQIGSKANDQQKEQYLNQLTSLFILEFGILFHSVFVGLSLSVSGDEFKTLFVVIVFHQMFEGMGLGARITECYWPHSKRWLPYLLGFGYTITTPIAIAIGIGVRHSFVPGSRRSLIVNGVFDAISAGILVYAGLVELMAHEFLFTNQFKGEHGLRNMLAAYFVMALGAGLMALLGRWA</sequence>
<dbReference type="Proteomes" id="UP000054886">
    <property type="component" value="Unassembled WGS sequence"/>
</dbReference>
<reference evidence="7 8" key="1">
    <citation type="submission" date="2015-10" db="EMBL/GenBank/DDBJ databases">
        <title>Draft genomes sequences of Candida glabrata isolates 1A, 1B, 2A, 2B, 3A and 3B.</title>
        <authorList>
            <person name="Haavelsrud O.E."/>
            <person name="Gaustad P."/>
        </authorList>
    </citation>
    <scope>NUCLEOTIDE SEQUENCE [LARGE SCALE GENOMIC DNA]</scope>
    <source>
        <strain evidence="7">910700640</strain>
    </source>
</reference>
<comment type="caution">
    <text evidence="7">The sequence shown here is derived from an EMBL/GenBank/DDBJ whole genome shotgun (WGS) entry which is preliminary data.</text>
</comment>
<feature type="transmembrane region" description="Helical" evidence="5">
    <location>
        <begin position="370"/>
        <end position="389"/>
    </location>
</feature>
<dbReference type="PANTHER" id="PTHR11040">
    <property type="entry name" value="ZINC/IRON TRANSPORTER"/>
    <property type="match status" value="1"/>
</dbReference>
<evidence type="ECO:0000256" key="2">
    <source>
        <dbReference type="ARBA" id="ARBA00022692"/>
    </source>
</evidence>
<proteinExistence type="predicted"/>
<dbReference type="EMBL" id="LLZZ01000151">
    <property type="protein sequence ID" value="KTA98818.1"/>
    <property type="molecule type" value="Genomic_DNA"/>
</dbReference>
<gene>
    <name evidence="7" type="ORF">AO440_000932</name>
    <name evidence="6" type="ORF">AO440_000955</name>
</gene>
<keyword evidence="4 5" id="KW-0472">Membrane</keyword>
<dbReference type="OMA" id="ISEYPWV"/>
<dbReference type="VEuPathDB" id="FungiDB:GVI51_E01133"/>
<dbReference type="EMBL" id="LLZZ01000191">
    <property type="protein sequence ID" value="KTA95112.1"/>
    <property type="molecule type" value="Genomic_DNA"/>
</dbReference>
<accession>A0A0W0CGT7</accession>
<dbReference type="VEuPathDB" id="FungiDB:GWK60_E01133"/>
<evidence type="ECO:0000256" key="1">
    <source>
        <dbReference type="ARBA" id="ARBA00004141"/>
    </source>
</evidence>
<dbReference type="VEuPathDB" id="FungiDB:CAGL0E01353g"/>
<dbReference type="VEuPathDB" id="FungiDB:B1J91_E01353g"/>
<evidence type="ECO:0000256" key="3">
    <source>
        <dbReference type="ARBA" id="ARBA00022989"/>
    </source>
</evidence>
<feature type="transmembrane region" description="Helical" evidence="5">
    <location>
        <begin position="409"/>
        <end position="429"/>
    </location>
</feature>
<evidence type="ECO:0000256" key="4">
    <source>
        <dbReference type="ARBA" id="ARBA00023136"/>
    </source>
</evidence>
<dbReference type="VEuPathDB" id="FungiDB:GW608_E01133"/>
<feature type="transmembrane region" description="Helical" evidence="5">
    <location>
        <begin position="277"/>
        <end position="297"/>
    </location>
</feature>
<comment type="subcellular location">
    <subcellularLocation>
        <location evidence="1">Membrane</location>
        <topology evidence="1">Multi-pass membrane protein</topology>
    </subcellularLocation>
</comment>
<evidence type="ECO:0000313" key="7">
    <source>
        <dbReference type="EMBL" id="KTA98818.1"/>
    </source>
</evidence>
<dbReference type="GO" id="GO:0071578">
    <property type="term" value="P:zinc ion import across plasma membrane"/>
    <property type="evidence" value="ECO:0007669"/>
    <property type="project" value="TreeGrafter"/>
</dbReference>
<feature type="transmembrane region" description="Helical" evidence="5">
    <location>
        <begin position="106"/>
        <end position="126"/>
    </location>
</feature>
<dbReference type="Pfam" id="PF02535">
    <property type="entry name" value="Zip"/>
    <property type="match status" value="1"/>
</dbReference>
<organism evidence="7 8">
    <name type="scientific">Candida glabrata</name>
    <name type="common">Yeast</name>
    <name type="synonym">Torulopsis glabrata</name>
    <dbReference type="NCBI Taxonomy" id="5478"/>
    <lineage>
        <taxon>Eukaryota</taxon>
        <taxon>Fungi</taxon>
        <taxon>Dikarya</taxon>
        <taxon>Ascomycota</taxon>
        <taxon>Saccharomycotina</taxon>
        <taxon>Saccharomycetes</taxon>
        <taxon>Saccharomycetales</taxon>
        <taxon>Saccharomycetaceae</taxon>
        <taxon>Nakaseomyces</taxon>
    </lineage>
</organism>
<dbReference type="InterPro" id="IPR003689">
    <property type="entry name" value="ZIP"/>
</dbReference>